<dbReference type="Proteomes" id="UP000031036">
    <property type="component" value="Unassembled WGS sequence"/>
</dbReference>
<sequence length="102" mass="11645">MGKKRQKSSISKEALSPENADPTLISVESIEREQVSEIETDVKILRPRVIVSSERSRSSSSFEWSYISWNIRLMRIVRILCSSLVPVILDGFWPCVFGVIVF</sequence>
<evidence type="ECO:0000313" key="3">
    <source>
        <dbReference type="EMBL" id="KHN88328.1"/>
    </source>
</evidence>
<feature type="region of interest" description="Disordered" evidence="1">
    <location>
        <begin position="1"/>
        <end position="20"/>
    </location>
</feature>
<proteinExistence type="predicted"/>
<name>A0A0B2W2Z7_TOXCA</name>
<accession>A0A0B2W2Z7</accession>
<dbReference type="AlphaFoldDB" id="A0A0B2W2Z7"/>
<reference evidence="3 4" key="1">
    <citation type="submission" date="2014-11" db="EMBL/GenBank/DDBJ databases">
        <title>Genetic blueprint of the zoonotic pathogen Toxocara canis.</title>
        <authorList>
            <person name="Zhu X.-Q."/>
            <person name="Korhonen P.K."/>
            <person name="Cai H."/>
            <person name="Young N.D."/>
            <person name="Nejsum P."/>
            <person name="von Samson-Himmelstjerna G."/>
            <person name="Boag P.R."/>
            <person name="Tan P."/>
            <person name="Li Q."/>
            <person name="Min J."/>
            <person name="Yang Y."/>
            <person name="Wang X."/>
            <person name="Fang X."/>
            <person name="Hall R.S."/>
            <person name="Hofmann A."/>
            <person name="Sternberg P.W."/>
            <person name="Jex A.R."/>
            <person name="Gasser R.B."/>
        </authorList>
    </citation>
    <scope>NUCLEOTIDE SEQUENCE [LARGE SCALE GENOMIC DNA]</scope>
    <source>
        <strain evidence="3">PN_DK_2014</strain>
    </source>
</reference>
<protein>
    <submittedName>
        <fullName evidence="3">Uncharacterized protein</fullName>
    </submittedName>
</protein>
<gene>
    <name evidence="3" type="ORF">Tcan_11031</name>
</gene>
<evidence type="ECO:0000313" key="4">
    <source>
        <dbReference type="Proteomes" id="UP000031036"/>
    </source>
</evidence>
<comment type="caution">
    <text evidence="3">The sequence shown here is derived from an EMBL/GenBank/DDBJ whole genome shotgun (WGS) entry which is preliminary data.</text>
</comment>
<evidence type="ECO:0000256" key="2">
    <source>
        <dbReference type="SAM" id="Phobius"/>
    </source>
</evidence>
<feature type="transmembrane region" description="Helical" evidence="2">
    <location>
        <begin position="76"/>
        <end position="101"/>
    </location>
</feature>
<keyword evidence="2" id="KW-0812">Transmembrane</keyword>
<dbReference type="EMBL" id="JPKZ01000254">
    <property type="protein sequence ID" value="KHN88328.1"/>
    <property type="molecule type" value="Genomic_DNA"/>
</dbReference>
<organism evidence="3 4">
    <name type="scientific">Toxocara canis</name>
    <name type="common">Canine roundworm</name>
    <dbReference type="NCBI Taxonomy" id="6265"/>
    <lineage>
        <taxon>Eukaryota</taxon>
        <taxon>Metazoa</taxon>
        <taxon>Ecdysozoa</taxon>
        <taxon>Nematoda</taxon>
        <taxon>Chromadorea</taxon>
        <taxon>Rhabditida</taxon>
        <taxon>Spirurina</taxon>
        <taxon>Ascaridomorpha</taxon>
        <taxon>Ascaridoidea</taxon>
        <taxon>Toxocaridae</taxon>
        <taxon>Toxocara</taxon>
    </lineage>
</organism>
<keyword evidence="4" id="KW-1185">Reference proteome</keyword>
<evidence type="ECO:0000256" key="1">
    <source>
        <dbReference type="SAM" id="MobiDB-lite"/>
    </source>
</evidence>
<keyword evidence="2" id="KW-0472">Membrane</keyword>
<keyword evidence="2" id="KW-1133">Transmembrane helix</keyword>